<protein>
    <submittedName>
        <fullName evidence="1">Uncharacterized protein</fullName>
    </submittedName>
</protein>
<dbReference type="EMBL" id="CM004477">
    <property type="protein sequence ID" value="OCT74968.1"/>
    <property type="molecule type" value="Genomic_DNA"/>
</dbReference>
<accession>A0A974CKY0</accession>
<gene>
    <name evidence="1" type="ORF">XELAEV_18033956mg</name>
</gene>
<name>A0A974CKY0_XENLA</name>
<dbReference type="Proteomes" id="UP000694892">
    <property type="component" value="Chromosome 6S"/>
</dbReference>
<proteinExistence type="predicted"/>
<dbReference type="AlphaFoldDB" id="A0A974CKY0"/>
<evidence type="ECO:0000313" key="2">
    <source>
        <dbReference type="Proteomes" id="UP000694892"/>
    </source>
</evidence>
<sequence length="140" mass="15727">MACNFLSLNEDKTEVLIIGPEQLSYSLHVDLGPLGSKLVQNAAARLLTKSRRFDHISPVLVALHWLLAPEYILELLTDHNDDRLLRSSSQGLLKIPRTRLKGKGDCAFAAYAPRLWNNLPLDIRQASSVDIFKKTTEDSF</sequence>
<evidence type="ECO:0000313" key="1">
    <source>
        <dbReference type="EMBL" id="OCT74968.1"/>
    </source>
</evidence>
<organism evidence="1 2">
    <name type="scientific">Xenopus laevis</name>
    <name type="common">African clawed frog</name>
    <dbReference type="NCBI Taxonomy" id="8355"/>
    <lineage>
        <taxon>Eukaryota</taxon>
        <taxon>Metazoa</taxon>
        <taxon>Chordata</taxon>
        <taxon>Craniata</taxon>
        <taxon>Vertebrata</taxon>
        <taxon>Euteleostomi</taxon>
        <taxon>Amphibia</taxon>
        <taxon>Batrachia</taxon>
        <taxon>Anura</taxon>
        <taxon>Pipoidea</taxon>
        <taxon>Pipidae</taxon>
        <taxon>Xenopodinae</taxon>
        <taxon>Xenopus</taxon>
        <taxon>Xenopus</taxon>
    </lineage>
</organism>
<reference evidence="2" key="1">
    <citation type="journal article" date="2016" name="Nature">
        <title>Genome evolution in the allotetraploid frog Xenopus laevis.</title>
        <authorList>
            <person name="Session A.M."/>
            <person name="Uno Y."/>
            <person name="Kwon T."/>
            <person name="Chapman J.A."/>
            <person name="Toyoda A."/>
            <person name="Takahashi S."/>
            <person name="Fukui A."/>
            <person name="Hikosaka A."/>
            <person name="Suzuki A."/>
            <person name="Kondo M."/>
            <person name="van Heeringen S.J."/>
            <person name="Quigley I."/>
            <person name="Heinz S."/>
            <person name="Ogino H."/>
            <person name="Ochi H."/>
            <person name="Hellsten U."/>
            <person name="Lyons J.B."/>
            <person name="Simakov O."/>
            <person name="Putnam N."/>
            <person name="Stites J."/>
            <person name="Kuroki Y."/>
            <person name="Tanaka T."/>
            <person name="Michiue T."/>
            <person name="Watanabe M."/>
            <person name="Bogdanovic O."/>
            <person name="Lister R."/>
            <person name="Georgiou G."/>
            <person name="Paranjpe S.S."/>
            <person name="van Kruijsbergen I."/>
            <person name="Shu S."/>
            <person name="Carlson J."/>
            <person name="Kinoshita T."/>
            <person name="Ohta Y."/>
            <person name="Mawaribuchi S."/>
            <person name="Jenkins J."/>
            <person name="Grimwood J."/>
            <person name="Schmutz J."/>
            <person name="Mitros T."/>
            <person name="Mozaffari S.V."/>
            <person name="Suzuki Y."/>
            <person name="Haramoto Y."/>
            <person name="Yamamoto T.S."/>
            <person name="Takagi C."/>
            <person name="Heald R."/>
            <person name="Miller K."/>
            <person name="Haudenschild C."/>
            <person name="Kitzman J."/>
            <person name="Nakayama T."/>
            <person name="Izutsu Y."/>
            <person name="Robert J."/>
            <person name="Fortriede J."/>
            <person name="Burns K."/>
            <person name="Lotay V."/>
            <person name="Karimi K."/>
            <person name="Yasuoka Y."/>
            <person name="Dichmann D.S."/>
            <person name="Flajnik M.F."/>
            <person name="Houston D.W."/>
            <person name="Shendure J."/>
            <person name="DuPasquier L."/>
            <person name="Vize P.D."/>
            <person name="Zorn A.M."/>
            <person name="Ito M."/>
            <person name="Marcotte E.M."/>
            <person name="Wallingford J.B."/>
            <person name="Ito Y."/>
            <person name="Asashima M."/>
            <person name="Ueno N."/>
            <person name="Matsuda Y."/>
            <person name="Veenstra G.J."/>
            <person name="Fujiyama A."/>
            <person name="Harland R.M."/>
            <person name="Taira M."/>
            <person name="Rokhsar D.S."/>
        </authorList>
    </citation>
    <scope>NUCLEOTIDE SEQUENCE [LARGE SCALE GENOMIC DNA]</scope>
    <source>
        <strain evidence="2">J</strain>
    </source>
</reference>